<evidence type="ECO:0000313" key="2">
    <source>
        <dbReference type="Proteomes" id="UP000054248"/>
    </source>
</evidence>
<gene>
    <name evidence="1" type="ORF">M407DRAFT_245130</name>
</gene>
<sequence length="53" mass="5737">MTRARSPSRLNHVAFSQKVCLCCPLSTHAVVFEKPHRFPLPSAKVTTGGGMLA</sequence>
<dbReference type="AlphaFoldDB" id="A0A0C3LMB1"/>
<dbReference type="EMBL" id="KN823108">
    <property type="protein sequence ID" value="KIO22472.1"/>
    <property type="molecule type" value="Genomic_DNA"/>
</dbReference>
<evidence type="ECO:0000313" key="1">
    <source>
        <dbReference type="EMBL" id="KIO22472.1"/>
    </source>
</evidence>
<dbReference type="HOGENOM" id="CLU_3070405_0_0_1"/>
<keyword evidence="2" id="KW-1185">Reference proteome</keyword>
<protein>
    <submittedName>
        <fullName evidence="1">Uncharacterized protein</fullName>
    </submittedName>
</protein>
<organism evidence="1 2">
    <name type="scientific">Tulasnella calospora MUT 4182</name>
    <dbReference type="NCBI Taxonomy" id="1051891"/>
    <lineage>
        <taxon>Eukaryota</taxon>
        <taxon>Fungi</taxon>
        <taxon>Dikarya</taxon>
        <taxon>Basidiomycota</taxon>
        <taxon>Agaricomycotina</taxon>
        <taxon>Agaricomycetes</taxon>
        <taxon>Cantharellales</taxon>
        <taxon>Tulasnellaceae</taxon>
        <taxon>Tulasnella</taxon>
    </lineage>
</organism>
<dbReference type="Proteomes" id="UP000054248">
    <property type="component" value="Unassembled WGS sequence"/>
</dbReference>
<name>A0A0C3LMB1_9AGAM</name>
<reference evidence="1 2" key="1">
    <citation type="submission" date="2014-04" db="EMBL/GenBank/DDBJ databases">
        <authorList>
            <consortium name="DOE Joint Genome Institute"/>
            <person name="Kuo A."/>
            <person name="Girlanda M."/>
            <person name="Perotto S."/>
            <person name="Kohler A."/>
            <person name="Nagy L.G."/>
            <person name="Floudas D."/>
            <person name="Copeland A."/>
            <person name="Barry K.W."/>
            <person name="Cichocki N."/>
            <person name="Veneault-Fourrey C."/>
            <person name="LaButti K."/>
            <person name="Lindquist E.A."/>
            <person name="Lipzen A."/>
            <person name="Lundell T."/>
            <person name="Morin E."/>
            <person name="Murat C."/>
            <person name="Sun H."/>
            <person name="Tunlid A."/>
            <person name="Henrissat B."/>
            <person name="Grigoriev I.V."/>
            <person name="Hibbett D.S."/>
            <person name="Martin F."/>
            <person name="Nordberg H.P."/>
            <person name="Cantor M.N."/>
            <person name="Hua S.X."/>
        </authorList>
    </citation>
    <scope>NUCLEOTIDE SEQUENCE [LARGE SCALE GENOMIC DNA]</scope>
    <source>
        <strain evidence="1 2">MUT 4182</strain>
    </source>
</reference>
<accession>A0A0C3LMB1</accession>
<proteinExistence type="predicted"/>
<reference evidence="2" key="2">
    <citation type="submission" date="2015-01" db="EMBL/GenBank/DDBJ databases">
        <title>Evolutionary Origins and Diversification of the Mycorrhizal Mutualists.</title>
        <authorList>
            <consortium name="DOE Joint Genome Institute"/>
            <consortium name="Mycorrhizal Genomics Consortium"/>
            <person name="Kohler A."/>
            <person name="Kuo A."/>
            <person name="Nagy L.G."/>
            <person name="Floudas D."/>
            <person name="Copeland A."/>
            <person name="Barry K.W."/>
            <person name="Cichocki N."/>
            <person name="Veneault-Fourrey C."/>
            <person name="LaButti K."/>
            <person name="Lindquist E.A."/>
            <person name="Lipzen A."/>
            <person name="Lundell T."/>
            <person name="Morin E."/>
            <person name="Murat C."/>
            <person name="Riley R."/>
            <person name="Ohm R."/>
            <person name="Sun H."/>
            <person name="Tunlid A."/>
            <person name="Henrissat B."/>
            <person name="Grigoriev I.V."/>
            <person name="Hibbett D.S."/>
            <person name="Martin F."/>
        </authorList>
    </citation>
    <scope>NUCLEOTIDE SEQUENCE [LARGE SCALE GENOMIC DNA]</scope>
    <source>
        <strain evidence="2">MUT 4182</strain>
    </source>
</reference>